<proteinExistence type="predicted"/>
<feature type="chain" id="PRO_5019054661" evidence="2">
    <location>
        <begin position="31"/>
        <end position="575"/>
    </location>
</feature>
<reference evidence="4" key="1">
    <citation type="journal article" date="2018" name="Front. Microbiol.">
        <title>Genome-Based Analysis Reveals the Taxonomy and Diversity of the Family Idiomarinaceae.</title>
        <authorList>
            <person name="Liu Y."/>
            <person name="Lai Q."/>
            <person name="Shao Z."/>
        </authorList>
    </citation>
    <scope>NUCLEOTIDE SEQUENCE [LARGE SCALE GENOMIC DNA]</scope>
    <source>
        <strain evidence="4">PO-M2</strain>
    </source>
</reference>
<accession>A0A432Y5W0</accession>
<evidence type="ECO:0000256" key="2">
    <source>
        <dbReference type="SAM" id="SignalP"/>
    </source>
</evidence>
<evidence type="ECO:0000313" key="4">
    <source>
        <dbReference type="Proteomes" id="UP000287649"/>
    </source>
</evidence>
<evidence type="ECO:0000313" key="3">
    <source>
        <dbReference type="EMBL" id="RUO56226.1"/>
    </source>
</evidence>
<feature type="signal peptide" evidence="2">
    <location>
        <begin position="1"/>
        <end position="30"/>
    </location>
</feature>
<gene>
    <name evidence="3" type="ORF">CWI70_05605</name>
</gene>
<dbReference type="AlphaFoldDB" id="A0A432Y5W0"/>
<keyword evidence="1" id="KW-0175">Coiled coil</keyword>
<dbReference type="EMBL" id="PIPX01000001">
    <property type="protein sequence ID" value="RUO56226.1"/>
    <property type="molecule type" value="Genomic_DNA"/>
</dbReference>
<sequence length="575" mass="64271">MKLSAPKWSLTMSRAALMAVMLLPINAAVADEAASADGPASERIGLKELEDFKAECLKYESDFFSYNQSGPSEVFEGTLQYKWSDVKRSYIKGVDYHRPPSCLEDGDCEVKDLEALQGWQANANQGFNEVFNFIDVNFNDMVEATNSYIDARRRYKRMQVTRTEGVLLYSFCAGSRYMLEVKQQLQSAAAVVPKLEEEQRALIAEQKRQEALRQQREAERKARLEREAEQARLAELRKEQEAKRIAAETETFYADLKSQLGADDEAVVLVRSGTAGSRWNFNVDDYPSLVQLALHDVVGTGNGNSKATSQLSAYKEAITRASQPLRLSRFAYDSEQGLFNVAVKAGRFELQQGMALDPELIADAQLARETAQALEQAVKSEAGEVWVALQISDDRQLLTLRDAAIVVFDDKEPEASEVVPLMLEPLQVNISAQAVNANYRQLVAERKQERERQRQRELAAQRRHAAEYPYYAEISCEVGHGGSVSMQACLADGGDIQVTTKSGTESYGIVDVYRLEDRRGVVKIDLPAVFNIRVQNGSDADYMRSRLVVKETIGDVQVKTLSVTGSYKTMQLTSQ</sequence>
<evidence type="ECO:0000256" key="1">
    <source>
        <dbReference type="SAM" id="Coils"/>
    </source>
</evidence>
<name>A0A432Y5W0_9GAMM</name>
<protein>
    <submittedName>
        <fullName evidence="3">Uncharacterized protein</fullName>
    </submittedName>
</protein>
<dbReference type="RefSeq" id="WP_126771300.1">
    <property type="nucleotide sequence ID" value="NZ_PIPX01000001.1"/>
</dbReference>
<dbReference type="Proteomes" id="UP000287649">
    <property type="component" value="Unassembled WGS sequence"/>
</dbReference>
<keyword evidence="2" id="KW-0732">Signal</keyword>
<keyword evidence="4" id="KW-1185">Reference proteome</keyword>
<organism evidence="3 4">
    <name type="scientific">Pseudidiomarina homiensis</name>
    <dbReference type="NCBI Taxonomy" id="364198"/>
    <lineage>
        <taxon>Bacteria</taxon>
        <taxon>Pseudomonadati</taxon>
        <taxon>Pseudomonadota</taxon>
        <taxon>Gammaproteobacteria</taxon>
        <taxon>Alteromonadales</taxon>
        <taxon>Idiomarinaceae</taxon>
        <taxon>Pseudidiomarina</taxon>
    </lineage>
</organism>
<comment type="caution">
    <text evidence="3">The sequence shown here is derived from an EMBL/GenBank/DDBJ whole genome shotgun (WGS) entry which is preliminary data.</text>
</comment>
<feature type="coiled-coil region" evidence="1">
    <location>
        <begin position="178"/>
        <end position="246"/>
    </location>
</feature>